<organism evidence="1 2">
    <name type="scientific">Gigaspora margarita</name>
    <dbReference type="NCBI Taxonomy" id="4874"/>
    <lineage>
        <taxon>Eukaryota</taxon>
        <taxon>Fungi</taxon>
        <taxon>Fungi incertae sedis</taxon>
        <taxon>Mucoromycota</taxon>
        <taxon>Glomeromycotina</taxon>
        <taxon>Glomeromycetes</taxon>
        <taxon>Diversisporales</taxon>
        <taxon>Gigasporaceae</taxon>
        <taxon>Gigaspora</taxon>
    </lineage>
</organism>
<protein>
    <submittedName>
        <fullName evidence="1">3352_t:CDS:1</fullName>
    </submittedName>
</protein>
<dbReference type="EMBL" id="CAJVQB010110939">
    <property type="protein sequence ID" value="CAG8852317.1"/>
    <property type="molecule type" value="Genomic_DNA"/>
</dbReference>
<feature type="non-terminal residue" evidence="1">
    <location>
        <position position="1"/>
    </location>
</feature>
<reference evidence="1 2" key="1">
    <citation type="submission" date="2021-06" db="EMBL/GenBank/DDBJ databases">
        <authorList>
            <person name="Kallberg Y."/>
            <person name="Tangrot J."/>
            <person name="Rosling A."/>
        </authorList>
    </citation>
    <scope>NUCLEOTIDE SEQUENCE [LARGE SCALE GENOMIC DNA]</scope>
    <source>
        <strain evidence="1 2">120-4 pot B 10/14</strain>
    </source>
</reference>
<accession>A0ABN7XCJ3</accession>
<proteinExistence type="predicted"/>
<name>A0ABN7XCJ3_GIGMA</name>
<keyword evidence="2" id="KW-1185">Reference proteome</keyword>
<evidence type="ECO:0000313" key="1">
    <source>
        <dbReference type="EMBL" id="CAG8852317.1"/>
    </source>
</evidence>
<comment type="caution">
    <text evidence="1">The sequence shown here is derived from an EMBL/GenBank/DDBJ whole genome shotgun (WGS) entry which is preliminary data.</text>
</comment>
<evidence type="ECO:0000313" key="2">
    <source>
        <dbReference type="Proteomes" id="UP000789901"/>
    </source>
</evidence>
<sequence length="182" mass="21590">KRLSKNEIQKLSLPVKFDDNLQFTYDIISAYDIYMEKRAALIHRRVEFYKQISYTLLNDDGTFDTYMNLHSGDIVQIQEETGLSYAIIKGIFTHQNNDGLVYSFIWVDWLRESSILDPILQCQVYEKQTAENTRWHRVYPISLIDNLPKVHFVHRCHSTCTSTSHDFSNNQYVRNEFYYTAI</sequence>
<gene>
    <name evidence="1" type="ORF">GMARGA_LOCUS41166</name>
</gene>
<dbReference type="Proteomes" id="UP000789901">
    <property type="component" value="Unassembled WGS sequence"/>
</dbReference>